<protein>
    <recommendedName>
        <fullName evidence="8">Acetate kinase</fullName>
        <ecNumber evidence="8">2.7.2.1</ecNumber>
    </recommendedName>
    <alternativeName>
        <fullName evidence="8">Acetokinase</fullName>
    </alternativeName>
</protein>
<keyword evidence="6 8" id="KW-0067">ATP-binding</keyword>
<organism evidence="10 11">
    <name type="scientific">Bradyrhizobium canariense</name>
    <dbReference type="NCBI Taxonomy" id="255045"/>
    <lineage>
        <taxon>Bacteria</taxon>
        <taxon>Pseudomonadati</taxon>
        <taxon>Pseudomonadota</taxon>
        <taxon>Alphaproteobacteria</taxon>
        <taxon>Hyphomicrobiales</taxon>
        <taxon>Nitrobacteraceae</taxon>
        <taxon>Bradyrhizobium</taxon>
    </lineage>
</organism>
<feature type="site" description="Transition state stabilizer" evidence="8">
    <location>
        <position position="180"/>
    </location>
</feature>
<dbReference type="GO" id="GO:0006083">
    <property type="term" value="P:acetate metabolic process"/>
    <property type="evidence" value="ECO:0007669"/>
    <property type="project" value="TreeGrafter"/>
</dbReference>
<comment type="similarity">
    <text evidence="8 9">Belongs to the acetokinase family.</text>
</comment>
<dbReference type="GO" id="GO:0008776">
    <property type="term" value="F:acetate kinase activity"/>
    <property type="evidence" value="ECO:0007669"/>
    <property type="project" value="UniProtKB-UniRule"/>
</dbReference>
<evidence type="ECO:0000256" key="3">
    <source>
        <dbReference type="ARBA" id="ARBA00022723"/>
    </source>
</evidence>
<feature type="binding site" evidence="8">
    <location>
        <position position="92"/>
    </location>
    <ligand>
        <name>substrate</name>
    </ligand>
</feature>
<comment type="function">
    <text evidence="8">Catalyzes the formation of acetyl phosphate from acetate and ATP. Can also catalyze the reverse reaction.</text>
</comment>
<evidence type="ECO:0000256" key="9">
    <source>
        <dbReference type="RuleBase" id="RU003835"/>
    </source>
</evidence>
<dbReference type="GO" id="GO:0005829">
    <property type="term" value="C:cytosol"/>
    <property type="evidence" value="ECO:0007669"/>
    <property type="project" value="TreeGrafter"/>
</dbReference>
<proteinExistence type="inferred from homology"/>
<dbReference type="Proteomes" id="UP000193553">
    <property type="component" value="Unassembled WGS sequence"/>
</dbReference>
<comment type="pathway">
    <text evidence="8">Metabolic intermediate biosynthesis; acetyl-CoA biosynthesis; acetyl-CoA from acetate: step 1/2.</text>
</comment>
<evidence type="ECO:0000256" key="8">
    <source>
        <dbReference type="HAMAP-Rule" id="MF_00020"/>
    </source>
</evidence>
<accession>A0A1X3FFF4</accession>
<keyword evidence="5 8" id="KW-0418">Kinase</keyword>
<keyword evidence="4 8" id="KW-0547">Nucleotide-binding</keyword>
<evidence type="ECO:0000256" key="4">
    <source>
        <dbReference type="ARBA" id="ARBA00022741"/>
    </source>
</evidence>
<keyword evidence="2 8" id="KW-0808">Transferase</keyword>
<dbReference type="PIRSF" id="PIRSF000722">
    <property type="entry name" value="Acetate_prop_kin"/>
    <property type="match status" value="1"/>
</dbReference>
<dbReference type="Pfam" id="PF00871">
    <property type="entry name" value="Acetate_kinase"/>
    <property type="match status" value="2"/>
</dbReference>
<dbReference type="EMBL" id="NAFI01000187">
    <property type="protein sequence ID" value="OSJ03174.1"/>
    <property type="molecule type" value="Genomic_DNA"/>
</dbReference>
<feature type="active site" description="Proton donor/acceptor" evidence="8">
    <location>
        <position position="149"/>
    </location>
</feature>
<dbReference type="PRINTS" id="PR00471">
    <property type="entry name" value="ACETATEKNASE"/>
</dbReference>
<comment type="subcellular location">
    <subcellularLocation>
        <location evidence="8">Cytoplasm</location>
    </subcellularLocation>
</comment>
<comment type="caution">
    <text evidence="10">The sequence shown here is derived from an EMBL/GenBank/DDBJ whole genome shotgun (WGS) entry which is preliminary data.</text>
</comment>
<dbReference type="InterPro" id="IPR000890">
    <property type="entry name" value="Aliphatic_acid_kin_short-chain"/>
</dbReference>
<comment type="cofactor">
    <cofactor evidence="8">
        <name>Mg(2+)</name>
        <dbReference type="ChEBI" id="CHEBI:18420"/>
    </cofactor>
    <cofactor evidence="8">
        <name>Mn(2+)</name>
        <dbReference type="ChEBI" id="CHEBI:29035"/>
    </cofactor>
    <text evidence="8">Mg(2+). Can also accept Mn(2+).</text>
</comment>
<evidence type="ECO:0000256" key="5">
    <source>
        <dbReference type="ARBA" id="ARBA00022777"/>
    </source>
</evidence>
<dbReference type="RefSeq" id="WP_085361863.1">
    <property type="nucleotide sequence ID" value="NZ_NAFD01000192.1"/>
</dbReference>
<sequence length="370" mass="39884">MDTILVINAGSSDLRFQIYSVEGDGRLRQRLKGQMEGIGRCPRLRASKAGGGPLANRAYLVEAVPDVAAAMDITSTWLRDELHINPIAVGHRVIHGCTEHDRPVLIDHEVLACLERLTALAPFDLPHNLAPIRSILANFLALPQVACFDTAFHRTRAAVADGCAIPRQLYAEGVRRYGSHGLTYEYIAKALPRIAPEIAMRRVIVAHLGSEASMCALSGGLSVESTMAFTALDGLPMGVRAGQIDPKVAVRGDMRQLEASKDATAKFAIDHFVYRIGLNAGMLAAALQGLDAFVFTAEVGDNSALLRSRVAEQLAWLGVKLDAKENALQSRVISSPASRIPVYVVPSDEDIMIARHTLALLMNRSPGAPS</sequence>
<name>A0A1X3FFF4_9BRAD</name>
<dbReference type="GO" id="GO:0006085">
    <property type="term" value="P:acetyl-CoA biosynthetic process"/>
    <property type="evidence" value="ECO:0007669"/>
    <property type="project" value="UniProtKB-UniRule"/>
</dbReference>
<reference evidence="10 11" key="1">
    <citation type="submission" date="2017-03" db="EMBL/GenBank/DDBJ databases">
        <title>Whole genome sequences of fourteen strains of Bradyrhizobium canariense and one strain of Bradyrhizobium japonicum isolated from Lupinus (Papilionoideae: Genisteae) species in Algeria.</title>
        <authorList>
            <person name="Crovadore J."/>
            <person name="Chekireb D."/>
            <person name="Brachmann A."/>
            <person name="Chablais R."/>
            <person name="Cochard B."/>
            <person name="Lefort F."/>
        </authorList>
    </citation>
    <scope>NUCLEOTIDE SEQUENCE [LARGE SCALE GENOMIC DNA]</scope>
    <source>
        <strain evidence="10 11">UBMA195</strain>
    </source>
</reference>
<keyword evidence="7 8" id="KW-0460">Magnesium</keyword>
<dbReference type="AlphaFoldDB" id="A0A1X3FFF4"/>
<evidence type="ECO:0000256" key="7">
    <source>
        <dbReference type="ARBA" id="ARBA00022842"/>
    </source>
</evidence>
<comment type="subunit">
    <text evidence="8">Homodimer.</text>
</comment>
<dbReference type="UniPathway" id="UPA00340">
    <property type="reaction ID" value="UER00458"/>
</dbReference>
<dbReference type="EC" id="2.7.2.1" evidence="8"/>
<feature type="binding site" evidence="8">
    <location>
        <position position="8"/>
    </location>
    <ligand>
        <name>Mg(2+)</name>
        <dbReference type="ChEBI" id="CHEBI:18420"/>
    </ligand>
</feature>
<evidence type="ECO:0000256" key="1">
    <source>
        <dbReference type="ARBA" id="ARBA00022490"/>
    </source>
</evidence>
<dbReference type="PANTHER" id="PTHR21060">
    <property type="entry name" value="ACETATE KINASE"/>
    <property type="match status" value="1"/>
</dbReference>
<evidence type="ECO:0000256" key="6">
    <source>
        <dbReference type="ARBA" id="ARBA00022840"/>
    </source>
</evidence>
<dbReference type="HAMAP" id="MF_00020">
    <property type="entry name" value="Acetate_kinase"/>
    <property type="match status" value="1"/>
</dbReference>
<feature type="binding site" evidence="8">
    <location>
        <position position="349"/>
    </location>
    <ligand>
        <name>Mg(2+)</name>
        <dbReference type="ChEBI" id="CHEBI:18420"/>
    </ligand>
</feature>
<evidence type="ECO:0000313" key="10">
    <source>
        <dbReference type="EMBL" id="OSJ03174.1"/>
    </source>
</evidence>
<evidence type="ECO:0000256" key="2">
    <source>
        <dbReference type="ARBA" id="ARBA00022679"/>
    </source>
</evidence>
<gene>
    <name evidence="8" type="primary">ackA</name>
    <name evidence="10" type="ORF">BSZ18_32005</name>
</gene>
<comment type="catalytic activity">
    <reaction evidence="8">
        <text>acetate + ATP = acetyl phosphate + ADP</text>
        <dbReference type="Rhea" id="RHEA:11352"/>
        <dbReference type="ChEBI" id="CHEBI:22191"/>
        <dbReference type="ChEBI" id="CHEBI:30089"/>
        <dbReference type="ChEBI" id="CHEBI:30616"/>
        <dbReference type="ChEBI" id="CHEBI:456216"/>
        <dbReference type="EC" id="2.7.2.1"/>
    </reaction>
</comment>
<evidence type="ECO:0000313" key="11">
    <source>
        <dbReference type="Proteomes" id="UP000193553"/>
    </source>
</evidence>
<dbReference type="OrthoDB" id="9802453at2"/>
<feature type="site" description="Transition state stabilizer" evidence="8">
    <location>
        <position position="240"/>
    </location>
</feature>
<dbReference type="InterPro" id="IPR004372">
    <property type="entry name" value="Ac/propionate_kinase"/>
</dbReference>
<dbReference type="PANTHER" id="PTHR21060:SF21">
    <property type="entry name" value="ACETATE KINASE"/>
    <property type="match status" value="1"/>
</dbReference>
<dbReference type="SUPFAM" id="SSF53067">
    <property type="entry name" value="Actin-like ATPase domain"/>
    <property type="match status" value="2"/>
</dbReference>
<keyword evidence="3 8" id="KW-0479">Metal-binding</keyword>
<dbReference type="GO" id="GO:0000287">
    <property type="term" value="F:magnesium ion binding"/>
    <property type="evidence" value="ECO:0007669"/>
    <property type="project" value="UniProtKB-UniRule"/>
</dbReference>
<keyword evidence="1 8" id="KW-0963">Cytoplasm</keyword>
<dbReference type="InterPro" id="IPR043129">
    <property type="entry name" value="ATPase_NBD"/>
</dbReference>
<dbReference type="Gene3D" id="3.30.420.40">
    <property type="match status" value="3"/>
</dbReference>
<dbReference type="GO" id="GO:0005524">
    <property type="term" value="F:ATP binding"/>
    <property type="evidence" value="ECO:0007669"/>
    <property type="project" value="UniProtKB-KW"/>
</dbReference>
<comment type="caution">
    <text evidence="8">Lacks conserved residue(s) required for the propagation of feature annotation.</text>
</comment>